<evidence type="ECO:0008006" key="3">
    <source>
        <dbReference type="Google" id="ProtNLM"/>
    </source>
</evidence>
<evidence type="ECO:0000313" key="2">
    <source>
        <dbReference type="Proteomes" id="UP000266841"/>
    </source>
</evidence>
<name>K0R0P0_THAOC</name>
<dbReference type="InterPro" id="IPR050471">
    <property type="entry name" value="AB_hydrolase"/>
</dbReference>
<comment type="caution">
    <text evidence="1">The sequence shown here is derived from an EMBL/GenBank/DDBJ whole genome shotgun (WGS) entry which is preliminary data.</text>
</comment>
<dbReference type="Gene3D" id="3.40.50.1820">
    <property type="entry name" value="alpha/beta hydrolase"/>
    <property type="match status" value="1"/>
</dbReference>
<dbReference type="EMBL" id="AGNL01048686">
    <property type="protein sequence ID" value="EJK45215.1"/>
    <property type="molecule type" value="Genomic_DNA"/>
</dbReference>
<dbReference type="Proteomes" id="UP000266841">
    <property type="component" value="Unassembled WGS sequence"/>
</dbReference>
<sequence>MEDNNHVPPRTPEIFLTVHHGAGGRDIHYSSSLLRRDANSGSTELLDPSTVDPGRIGACWVLFYQAGPNRRLLESMLARYAPKFDCPRDTLFLCLNRPGKGGSSSLVGPDGGGYTCGEGTSSSKEKEYIHLASQDVITILDHYDIKRTNLVYMCAGSTFAYHFASSYPERATGHIIGMSSWVLRSIDTSGDKPVVETPEMNSKVHKLAMSGWLPKGFLAYLGSGLTRIMLPVVVNNLPEGWFVDAFRKELSSLENVEFEEVYGDGAQFLDMMRRLYADKPEDSVSVNEEPKGVRKIQCSHDGDALDLAVCMSTQQELGLSYSYETFPTQKEILLFHGECDGMVSIVGAQYLAKTLPNTKLFTEPVGSHQGGMLFYPKEVIDALNRISSK</sequence>
<dbReference type="eggNOG" id="ENOG502T9T4">
    <property type="taxonomic scope" value="Eukaryota"/>
</dbReference>
<accession>K0R0P0</accession>
<reference evidence="1 2" key="1">
    <citation type="journal article" date="2012" name="Genome Biol.">
        <title>Genome and low-iron response of an oceanic diatom adapted to chronic iron limitation.</title>
        <authorList>
            <person name="Lommer M."/>
            <person name="Specht M."/>
            <person name="Roy A.S."/>
            <person name="Kraemer L."/>
            <person name="Andreson R."/>
            <person name="Gutowska M.A."/>
            <person name="Wolf J."/>
            <person name="Bergner S.V."/>
            <person name="Schilhabel M.B."/>
            <person name="Klostermeier U.C."/>
            <person name="Beiko R.G."/>
            <person name="Rosenstiel P."/>
            <person name="Hippler M."/>
            <person name="Laroche J."/>
        </authorList>
    </citation>
    <scope>NUCLEOTIDE SEQUENCE [LARGE SCALE GENOMIC DNA]</scope>
    <source>
        <strain evidence="1 2">CCMP1005</strain>
    </source>
</reference>
<gene>
    <name evidence="1" type="ORF">THAOC_36178</name>
</gene>
<evidence type="ECO:0000313" key="1">
    <source>
        <dbReference type="EMBL" id="EJK45215.1"/>
    </source>
</evidence>
<dbReference type="OrthoDB" id="7130006at2759"/>
<protein>
    <recommendedName>
        <fullName evidence="3">AB hydrolase-1 domain-containing protein</fullName>
    </recommendedName>
</protein>
<dbReference type="AlphaFoldDB" id="K0R0P0"/>
<keyword evidence="2" id="KW-1185">Reference proteome</keyword>
<dbReference type="InterPro" id="IPR029058">
    <property type="entry name" value="AB_hydrolase_fold"/>
</dbReference>
<dbReference type="PANTHER" id="PTHR43433:SF10">
    <property type="entry name" value="AB HYDROLASE-1 DOMAIN-CONTAINING PROTEIN"/>
    <property type="match status" value="1"/>
</dbReference>
<proteinExistence type="predicted"/>
<organism evidence="1 2">
    <name type="scientific">Thalassiosira oceanica</name>
    <name type="common">Marine diatom</name>
    <dbReference type="NCBI Taxonomy" id="159749"/>
    <lineage>
        <taxon>Eukaryota</taxon>
        <taxon>Sar</taxon>
        <taxon>Stramenopiles</taxon>
        <taxon>Ochrophyta</taxon>
        <taxon>Bacillariophyta</taxon>
        <taxon>Coscinodiscophyceae</taxon>
        <taxon>Thalassiosirophycidae</taxon>
        <taxon>Thalassiosirales</taxon>
        <taxon>Thalassiosiraceae</taxon>
        <taxon>Thalassiosira</taxon>
    </lineage>
</organism>
<dbReference type="SUPFAM" id="SSF53474">
    <property type="entry name" value="alpha/beta-Hydrolases"/>
    <property type="match status" value="1"/>
</dbReference>
<dbReference type="PANTHER" id="PTHR43433">
    <property type="entry name" value="HYDROLASE, ALPHA/BETA FOLD FAMILY PROTEIN"/>
    <property type="match status" value="1"/>
</dbReference>